<keyword evidence="1" id="KW-0472">Membrane</keyword>
<gene>
    <name evidence="2" type="ORF">C7I85_12095</name>
</gene>
<accession>A0A2P7SE32</accession>
<organism evidence="2 3">
    <name type="scientific">Pseudaminobacter soli</name>
    <name type="common">ex Li et al. 2025</name>
    <dbReference type="NCBI Taxonomy" id="1295366"/>
    <lineage>
        <taxon>Bacteria</taxon>
        <taxon>Pseudomonadati</taxon>
        <taxon>Pseudomonadota</taxon>
        <taxon>Alphaproteobacteria</taxon>
        <taxon>Hyphomicrobiales</taxon>
        <taxon>Phyllobacteriaceae</taxon>
        <taxon>Pseudaminobacter</taxon>
    </lineage>
</organism>
<dbReference type="Proteomes" id="UP000240653">
    <property type="component" value="Unassembled WGS sequence"/>
</dbReference>
<evidence type="ECO:0000256" key="1">
    <source>
        <dbReference type="SAM" id="Phobius"/>
    </source>
</evidence>
<protein>
    <submittedName>
        <fullName evidence="2">Uncharacterized protein</fullName>
    </submittedName>
</protein>
<proteinExistence type="predicted"/>
<dbReference type="EMBL" id="PXYL01000005">
    <property type="protein sequence ID" value="PSJ60776.1"/>
    <property type="molecule type" value="Genomic_DNA"/>
</dbReference>
<dbReference type="AlphaFoldDB" id="A0A2P7SE32"/>
<reference evidence="2 3" key="1">
    <citation type="submission" date="2018-03" db="EMBL/GenBank/DDBJ databases">
        <title>The draft genome of Mesorhizobium soli JCM 19897.</title>
        <authorList>
            <person name="Li L."/>
            <person name="Liu L."/>
            <person name="Liang L."/>
            <person name="Wang T."/>
            <person name="Zhang X."/>
        </authorList>
    </citation>
    <scope>NUCLEOTIDE SEQUENCE [LARGE SCALE GENOMIC DNA]</scope>
    <source>
        <strain evidence="2 3">JCM 19897</strain>
    </source>
</reference>
<comment type="caution">
    <text evidence="2">The sequence shown here is derived from an EMBL/GenBank/DDBJ whole genome shotgun (WGS) entry which is preliminary data.</text>
</comment>
<sequence length="62" mass="6805">MQMWGADLISRAKTNDPLKLHWRVGFYGMIGAAAAILIAVCAYDASGTAINDRPKIQRAKAW</sequence>
<evidence type="ECO:0000313" key="2">
    <source>
        <dbReference type="EMBL" id="PSJ60776.1"/>
    </source>
</evidence>
<feature type="transmembrane region" description="Helical" evidence="1">
    <location>
        <begin position="20"/>
        <end position="43"/>
    </location>
</feature>
<keyword evidence="3" id="KW-1185">Reference proteome</keyword>
<name>A0A2P7SE32_9HYPH</name>
<evidence type="ECO:0000313" key="3">
    <source>
        <dbReference type="Proteomes" id="UP000240653"/>
    </source>
</evidence>
<keyword evidence="1" id="KW-0812">Transmembrane</keyword>
<keyword evidence="1" id="KW-1133">Transmembrane helix</keyword>